<dbReference type="InterPro" id="IPR042098">
    <property type="entry name" value="TauD-like_sf"/>
</dbReference>
<dbReference type="InterPro" id="IPR050411">
    <property type="entry name" value="AlphaKG_dependent_hydroxylases"/>
</dbReference>
<reference evidence="6 7" key="1">
    <citation type="submission" date="2019-07" db="EMBL/GenBank/DDBJ databases">
        <title>Genomic Encyclopedia of Type Strains, Phase IV (KMG-IV): sequencing the most valuable type-strain genomes for metagenomic binning, comparative biology and taxonomic classification.</title>
        <authorList>
            <person name="Goeker M."/>
        </authorList>
    </citation>
    <scope>NUCLEOTIDE SEQUENCE [LARGE SCALE GENOMIC DNA]</scope>
    <source>
        <strain evidence="6 7">DSM 44831</strain>
    </source>
</reference>
<accession>A0ABQ6YI97</accession>
<keyword evidence="6" id="KW-0223">Dioxygenase</keyword>
<keyword evidence="7" id="KW-1185">Reference proteome</keyword>
<dbReference type="InterPro" id="IPR003819">
    <property type="entry name" value="TauD/TfdA-like"/>
</dbReference>
<dbReference type="GO" id="GO:0051213">
    <property type="term" value="F:dioxygenase activity"/>
    <property type="evidence" value="ECO:0007669"/>
    <property type="project" value="UniProtKB-KW"/>
</dbReference>
<sequence length="320" mass="35415">MQVKLDSNGPIISPSAWTPAQFSDSRAWSFTLTSAQQRALVDCGRGANHSVLRRDLGAPAEKWSHILNSGPGFVRLRGFPTGVLTAPEIERAYLALGTLLGVPVGQDREGNLITHIRDERRAGPGIRRYQTSLSQDFHSDASDLVGLLCLRPAAKGGRSKIVSAHALYNEMLSRAPHLVEVMYRPMPWSRHAEPRPGEISHFELAPFTTIDGMPRISFIAWFIRQSQHHPGAPRLTADQLAALDLAEEIANDPSRQITMEFRVGDVQLLNNTTVLHAREAYTDHDDPALRRHLLRLWLTVEASRADDVLRGGSPDVSVDP</sequence>
<keyword evidence="3" id="KW-0408">Iron</keyword>
<evidence type="ECO:0000256" key="4">
    <source>
        <dbReference type="ARBA" id="ARBA00023194"/>
    </source>
</evidence>
<dbReference type="PANTHER" id="PTHR10696:SF56">
    <property type="entry name" value="TAUD_TFDA-LIKE DOMAIN-CONTAINING PROTEIN"/>
    <property type="match status" value="1"/>
</dbReference>
<gene>
    <name evidence="6" type="ORF">FNL39_10869</name>
</gene>
<dbReference type="Gene3D" id="3.60.130.10">
    <property type="entry name" value="Clavaminate synthase-like"/>
    <property type="match status" value="1"/>
</dbReference>
<evidence type="ECO:0000313" key="6">
    <source>
        <dbReference type="EMBL" id="KAF0845261.1"/>
    </source>
</evidence>
<evidence type="ECO:0000256" key="3">
    <source>
        <dbReference type="ARBA" id="ARBA00023004"/>
    </source>
</evidence>
<evidence type="ECO:0000256" key="1">
    <source>
        <dbReference type="ARBA" id="ARBA00001954"/>
    </source>
</evidence>
<feature type="domain" description="TauD/TfdA-like" evidence="5">
    <location>
        <begin position="56"/>
        <end position="297"/>
    </location>
</feature>
<comment type="cofactor">
    <cofactor evidence="1">
        <name>Fe(2+)</name>
        <dbReference type="ChEBI" id="CHEBI:29033"/>
    </cofactor>
</comment>
<dbReference type="Proteomes" id="UP000798951">
    <property type="component" value="Unassembled WGS sequence"/>
</dbReference>
<keyword evidence="4" id="KW-0045">Antibiotic biosynthesis</keyword>
<comment type="caution">
    <text evidence="6">The sequence shown here is derived from an EMBL/GenBank/DDBJ whole genome shotgun (WGS) entry which is preliminary data.</text>
</comment>
<proteinExistence type="predicted"/>
<evidence type="ECO:0000313" key="7">
    <source>
        <dbReference type="Proteomes" id="UP000798951"/>
    </source>
</evidence>
<organism evidence="6 7">
    <name type="scientific">Nocardia caishijiensis</name>
    <dbReference type="NCBI Taxonomy" id="184756"/>
    <lineage>
        <taxon>Bacteria</taxon>
        <taxon>Bacillati</taxon>
        <taxon>Actinomycetota</taxon>
        <taxon>Actinomycetes</taxon>
        <taxon>Mycobacteriales</taxon>
        <taxon>Nocardiaceae</taxon>
        <taxon>Nocardia</taxon>
    </lineage>
</organism>
<dbReference type="Pfam" id="PF02668">
    <property type="entry name" value="TauD"/>
    <property type="match status" value="1"/>
</dbReference>
<dbReference type="SUPFAM" id="SSF51197">
    <property type="entry name" value="Clavaminate synthase-like"/>
    <property type="match status" value="1"/>
</dbReference>
<protein>
    <submittedName>
        <fullName evidence="6">TfdA family taurine catabolism dioxygenase TauD</fullName>
    </submittedName>
</protein>
<evidence type="ECO:0000259" key="5">
    <source>
        <dbReference type="Pfam" id="PF02668"/>
    </source>
</evidence>
<name>A0ABQ6YI97_9NOCA</name>
<evidence type="ECO:0000256" key="2">
    <source>
        <dbReference type="ARBA" id="ARBA00023002"/>
    </source>
</evidence>
<keyword evidence="2" id="KW-0560">Oxidoreductase</keyword>
<dbReference type="EMBL" id="VMSD01000008">
    <property type="protein sequence ID" value="KAF0845261.1"/>
    <property type="molecule type" value="Genomic_DNA"/>
</dbReference>
<dbReference type="PANTHER" id="PTHR10696">
    <property type="entry name" value="GAMMA-BUTYROBETAINE HYDROXYLASE-RELATED"/>
    <property type="match status" value="1"/>
</dbReference>